<evidence type="ECO:0000256" key="2">
    <source>
        <dbReference type="PROSITE-ProRule" id="PRU00023"/>
    </source>
</evidence>
<keyword evidence="2" id="KW-0040">ANK repeat</keyword>
<dbReference type="InterPro" id="IPR054471">
    <property type="entry name" value="GPIID_WHD"/>
</dbReference>
<proteinExistence type="predicted"/>
<feature type="repeat" description="ANK" evidence="2">
    <location>
        <begin position="700"/>
        <end position="732"/>
    </location>
</feature>
<dbReference type="InterPro" id="IPR002110">
    <property type="entry name" value="Ankyrin_rpt"/>
</dbReference>
<dbReference type="Pfam" id="PF13637">
    <property type="entry name" value="Ank_4"/>
    <property type="match status" value="1"/>
</dbReference>
<dbReference type="RefSeq" id="XP_007830623.1">
    <property type="nucleotide sequence ID" value="XM_007832432.1"/>
</dbReference>
<evidence type="ECO:0000313" key="6">
    <source>
        <dbReference type="Proteomes" id="UP000030651"/>
    </source>
</evidence>
<dbReference type="OrthoDB" id="448455at2759"/>
<organism evidence="5 6">
    <name type="scientific">Pestalotiopsis fici (strain W106-1 / CGMCC3.15140)</name>
    <dbReference type="NCBI Taxonomy" id="1229662"/>
    <lineage>
        <taxon>Eukaryota</taxon>
        <taxon>Fungi</taxon>
        <taxon>Dikarya</taxon>
        <taxon>Ascomycota</taxon>
        <taxon>Pezizomycotina</taxon>
        <taxon>Sordariomycetes</taxon>
        <taxon>Xylariomycetidae</taxon>
        <taxon>Amphisphaeriales</taxon>
        <taxon>Sporocadaceae</taxon>
        <taxon>Pestalotiopsis</taxon>
    </lineage>
</organism>
<dbReference type="InterPro" id="IPR056884">
    <property type="entry name" value="NPHP3-like_N"/>
</dbReference>
<dbReference type="KEGG" id="pfy:PFICI_03851"/>
<dbReference type="PROSITE" id="PS50088">
    <property type="entry name" value="ANK_REPEAT"/>
    <property type="match status" value="5"/>
</dbReference>
<protein>
    <submittedName>
        <fullName evidence="5">Uncharacterized protein</fullName>
    </submittedName>
</protein>
<dbReference type="EMBL" id="KI912110">
    <property type="protein sequence ID" value="ETS85826.1"/>
    <property type="molecule type" value="Genomic_DNA"/>
</dbReference>
<dbReference type="Gene3D" id="1.25.40.20">
    <property type="entry name" value="Ankyrin repeat-containing domain"/>
    <property type="match status" value="4"/>
</dbReference>
<dbReference type="Pfam" id="PF24883">
    <property type="entry name" value="NPHP3_N"/>
    <property type="match status" value="1"/>
</dbReference>
<dbReference type="OMA" id="FVEWHEL"/>
<dbReference type="SUPFAM" id="SSF52540">
    <property type="entry name" value="P-loop containing nucleoside triphosphate hydrolases"/>
    <property type="match status" value="1"/>
</dbReference>
<feature type="domain" description="Nephrocystin 3-like N-terminal" evidence="4">
    <location>
        <begin position="178"/>
        <end position="343"/>
    </location>
</feature>
<dbReference type="PANTHER" id="PTHR10039">
    <property type="entry name" value="AMELOGENIN"/>
    <property type="match status" value="1"/>
</dbReference>
<dbReference type="InterPro" id="IPR036770">
    <property type="entry name" value="Ankyrin_rpt-contain_sf"/>
</dbReference>
<dbReference type="PANTHER" id="PTHR10039:SF15">
    <property type="entry name" value="NACHT DOMAIN-CONTAINING PROTEIN"/>
    <property type="match status" value="1"/>
</dbReference>
<dbReference type="SMART" id="SM00248">
    <property type="entry name" value="ANK"/>
    <property type="match status" value="11"/>
</dbReference>
<dbReference type="AlphaFoldDB" id="W3XKS3"/>
<evidence type="ECO:0000256" key="1">
    <source>
        <dbReference type="ARBA" id="ARBA00022737"/>
    </source>
</evidence>
<reference evidence="6" key="1">
    <citation type="journal article" date="2015" name="BMC Genomics">
        <title>Genomic and transcriptomic analysis of the endophytic fungus Pestalotiopsis fici reveals its lifestyle and high potential for synthesis of natural products.</title>
        <authorList>
            <person name="Wang X."/>
            <person name="Zhang X."/>
            <person name="Liu L."/>
            <person name="Xiang M."/>
            <person name="Wang W."/>
            <person name="Sun X."/>
            <person name="Che Y."/>
            <person name="Guo L."/>
            <person name="Liu G."/>
            <person name="Guo L."/>
            <person name="Wang C."/>
            <person name="Yin W.B."/>
            <person name="Stadler M."/>
            <person name="Zhang X."/>
            <person name="Liu X."/>
        </authorList>
    </citation>
    <scope>NUCLEOTIDE SEQUENCE [LARGE SCALE GENOMIC DNA]</scope>
    <source>
        <strain evidence="6">W106-1 / CGMCC3.15140</strain>
    </source>
</reference>
<feature type="domain" description="GPI inositol-deacylase winged helix" evidence="3">
    <location>
        <begin position="453"/>
        <end position="533"/>
    </location>
</feature>
<dbReference type="Pfam" id="PF12796">
    <property type="entry name" value="Ank_2"/>
    <property type="match status" value="3"/>
</dbReference>
<evidence type="ECO:0000259" key="4">
    <source>
        <dbReference type="Pfam" id="PF24883"/>
    </source>
</evidence>
<feature type="repeat" description="ANK" evidence="2">
    <location>
        <begin position="844"/>
        <end position="876"/>
    </location>
</feature>
<sequence length="1087" mass="122309">MSFGFGVGDFLAVIKLASDIRKDFADAPEQFQQINAEIRNLVIVLGDVDVSLAAHDVSEDQNNNLKEIRESCRGVLEDSRKELSKYLSLDSKGGSLHERTKRVWKRVKWEPDDIRDLRHRITANIVALNSFTGSNIRDTVFKLEDRQIRQENREILEWLTPLDTAAQQADFISQRQEGTGQWLLDSNEYIKWKATKGEILFCHGIPGAGKTILSSIVVENLQDTFGIQTDVAICYFYFNFKSQGEQKFENVLLSLLKQLSQASATVPDDVQALFNQCKSNRSRPSREGIIRTLSSVAGSFSRVLIVVDALDECESSNGCQRELISHLIELQRNTGVNILATSRPVPHIVERFKEFTSAEVRASEGDIHRYVESNLMNLPRFVSRDKELQDEIKKGITKAVDGMFLLAKLHLDSLKGKKSPRALRQTLNTLATGNDAYDEAYQNTMLRISGQLSDQKELGMNTLMWIVHAKRPLETVELQHALGVEIGESELFEDSLPDLDDLVSACCGLVTIDEESHIIRLIHYTTQEFFDRHGVRFFPFAETQITNTCVTYLAFDIFESGHCFENDDLRQRLTDFPLYGYSSQYWGQHADPQAESEPIRELLGRPNHAKACGQFLMALENQRHGFLSTYRSVFDMTGLHLAAYFGLAGVVGSILDDHLDPDIRDSKRRAPLWYAARNGHQDVVGQLLDRNCQPDGEDQNGATLFQQAVQNGHEAVIRLLLDYGADVNQMDKDGETPLYDAMDKDGETPLFQAASNGYDNIVRLLLDHGADVNHIAEYGETPLSRAAKHGYEAIMRLLLDHGAGVNHIAEYGETPLSRAAKHGHEAIVRLLLDHGAGVNHMDEGGVTPLSRAARNGREAIVEMLVKHGANINVRLPGNEPTLLLVTARRAFWRIVDLLLATGADHESRDIYGRSALVYAIIWDHPEAVDVLLAQNKLDLDAKDHWGSTAISFAARSGNVAAFRKIAALPNVDLLTRDSFGRTPLWWAQKQRHDIITTEILAYQRSNNHDMIETHMRPAIGEPVEFLNTGAYCDVCFASVSLYEPRFYCSWCDNDKLLVCQECHGLGARCFVEWHELLIYDEDVRSDY</sequence>
<dbReference type="HOGENOM" id="CLU_000288_34_23_1"/>
<dbReference type="Proteomes" id="UP000030651">
    <property type="component" value="Unassembled WGS sequence"/>
</dbReference>
<dbReference type="InParanoid" id="W3XKS3"/>
<keyword evidence="6" id="KW-1185">Reference proteome</keyword>
<feature type="repeat" description="ANK" evidence="2">
    <location>
        <begin position="778"/>
        <end position="810"/>
    </location>
</feature>
<dbReference type="Pfam" id="PF22939">
    <property type="entry name" value="WHD_GPIID"/>
    <property type="match status" value="1"/>
</dbReference>
<evidence type="ECO:0000313" key="5">
    <source>
        <dbReference type="EMBL" id="ETS85826.1"/>
    </source>
</evidence>
<dbReference type="InterPro" id="IPR027417">
    <property type="entry name" value="P-loop_NTPase"/>
</dbReference>
<name>W3XKS3_PESFW</name>
<evidence type="ECO:0000259" key="3">
    <source>
        <dbReference type="Pfam" id="PF22939"/>
    </source>
</evidence>
<dbReference type="SUPFAM" id="SSF48403">
    <property type="entry name" value="Ankyrin repeat"/>
    <property type="match status" value="1"/>
</dbReference>
<dbReference type="STRING" id="1229662.W3XKS3"/>
<accession>W3XKS3</accession>
<feature type="repeat" description="ANK" evidence="2">
    <location>
        <begin position="811"/>
        <end position="843"/>
    </location>
</feature>
<dbReference type="PROSITE" id="PS50297">
    <property type="entry name" value="ANK_REP_REGION"/>
    <property type="match status" value="5"/>
</dbReference>
<dbReference type="GeneID" id="19268864"/>
<gene>
    <name evidence="5" type="ORF">PFICI_03851</name>
</gene>
<keyword evidence="1" id="KW-0677">Repeat</keyword>
<dbReference type="PRINTS" id="PR01415">
    <property type="entry name" value="ANKYRIN"/>
</dbReference>
<dbReference type="Gene3D" id="3.40.50.300">
    <property type="entry name" value="P-loop containing nucleotide triphosphate hydrolases"/>
    <property type="match status" value="1"/>
</dbReference>
<dbReference type="eggNOG" id="KOG0504">
    <property type="taxonomic scope" value="Eukaryota"/>
</dbReference>
<feature type="repeat" description="ANK" evidence="2">
    <location>
        <begin position="745"/>
        <end position="777"/>
    </location>
</feature>